<dbReference type="EMBL" id="FUKO01000002">
    <property type="protein sequence ID" value="SJN15911.1"/>
    <property type="molecule type" value="Genomic_DNA"/>
</dbReference>
<reference evidence="2 3" key="1">
    <citation type="submission" date="2017-02" db="EMBL/GenBank/DDBJ databases">
        <authorList>
            <person name="Peterson S.W."/>
        </authorList>
    </citation>
    <scope>NUCLEOTIDE SEQUENCE [LARGE SCALE GENOMIC DNA]</scope>
    <source>
        <strain evidence="2 3">B Mb 05.01</strain>
    </source>
</reference>
<evidence type="ECO:0000256" key="1">
    <source>
        <dbReference type="SAM" id="MobiDB-lite"/>
    </source>
</evidence>
<sequence length="138" mass="14927">MPRLAPMSGLRRVYPLGHGVRRVRLAGSCRGSLNSHPGSRPPATVPNSRRETTSCTRNHAARGVESHDLVDGSVSGLSGLFAWGGVWSIWRVRLISALLAGQGVVVISSPAESNRSRVSSLRRIVMRCPCQAFPRMNT</sequence>
<accession>A0A1R4I7Q4</accession>
<feature type="region of interest" description="Disordered" evidence="1">
    <location>
        <begin position="30"/>
        <end position="52"/>
    </location>
</feature>
<organism evidence="2 3">
    <name type="scientific">Microbacterium esteraromaticum</name>
    <dbReference type="NCBI Taxonomy" id="57043"/>
    <lineage>
        <taxon>Bacteria</taxon>
        <taxon>Bacillati</taxon>
        <taxon>Actinomycetota</taxon>
        <taxon>Actinomycetes</taxon>
        <taxon>Micrococcales</taxon>
        <taxon>Microbacteriaceae</taxon>
        <taxon>Microbacterium</taxon>
    </lineage>
</organism>
<evidence type="ECO:0000313" key="2">
    <source>
        <dbReference type="EMBL" id="SJN15911.1"/>
    </source>
</evidence>
<evidence type="ECO:0000313" key="3">
    <source>
        <dbReference type="Proteomes" id="UP000196320"/>
    </source>
</evidence>
<dbReference type="Proteomes" id="UP000196320">
    <property type="component" value="Unassembled WGS sequence"/>
</dbReference>
<name>A0A1R4I7Q4_9MICO</name>
<protein>
    <submittedName>
        <fullName evidence="2">Uncharacterized protein</fullName>
    </submittedName>
</protein>
<keyword evidence="3" id="KW-1185">Reference proteome</keyword>
<proteinExistence type="predicted"/>
<dbReference type="AlphaFoldDB" id="A0A1R4I7Q4"/>
<gene>
    <name evidence="2" type="ORF">FM104_00665</name>
</gene>